<evidence type="ECO:0000313" key="1">
    <source>
        <dbReference type="EMBL" id="MDQ0473310.1"/>
    </source>
</evidence>
<name>A0ABU0JI81_9HYPH</name>
<reference evidence="1 2" key="1">
    <citation type="submission" date="2023-07" db="EMBL/GenBank/DDBJ databases">
        <title>Genomic Encyclopedia of Type Strains, Phase IV (KMG-IV): sequencing the most valuable type-strain genomes for metagenomic binning, comparative biology and taxonomic classification.</title>
        <authorList>
            <person name="Goeker M."/>
        </authorList>
    </citation>
    <scope>NUCLEOTIDE SEQUENCE [LARGE SCALE GENOMIC DNA]</scope>
    <source>
        <strain evidence="1 2">DSM 19619</strain>
    </source>
</reference>
<comment type="caution">
    <text evidence="1">The sequence shown here is derived from an EMBL/GenBank/DDBJ whole genome shotgun (WGS) entry which is preliminary data.</text>
</comment>
<organism evidence="1 2">
    <name type="scientific">Labrys wisconsinensis</name>
    <dbReference type="NCBI Taxonomy" id="425677"/>
    <lineage>
        <taxon>Bacteria</taxon>
        <taxon>Pseudomonadati</taxon>
        <taxon>Pseudomonadota</taxon>
        <taxon>Alphaproteobacteria</taxon>
        <taxon>Hyphomicrobiales</taxon>
        <taxon>Xanthobacteraceae</taxon>
        <taxon>Labrys</taxon>
    </lineage>
</organism>
<dbReference type="Proteomes" id="UP001242480">
    <property type="component" value="Unassembled WGS sequence"/>
</dbReference>
<keyword evidence="1" id="KW-0808">Transferase</keyword>
<dbReference type="Pfam" id="PF06754">
    <property type="entry name" value="PhnG"/>
    <property type="match status" value="1"/>
</dbReference>
<dbReference type="InterPro" id="IPR009609">
    <property type="entry name" value="Phosphonate_metab_PhnG"/>
</dbReference>
<proteinExistence type="predicted"/>
<dbReference type="EC" id="2.7.8.37" evidence="1"/>
<protein>
    <submittedName>
        <fullName evidence="1">Alpha-D-ribose 1-methylphosphonate 5-triphosphate synthase subunit PhnG</fullName>
        <ecNumber evidence="1">2.7.8.37</ecNumber>
    </submittedName>
</protein>
<accession>A0ABU0JI81</accession>
<sequence>MCRVTRPDGRRWWLGVLAKCEPSALRAEWDDLNVDPAFSWLVQPQAGVIRLRGRLDRHGHAFDAGLLPVTKASLKLETGEIGMAYVPGHSMEHAGLAALLDALLQTDLCPIIVPAIERLEAARQGRAAEARRLTAATAVEFTMKAQNDL</sequence>
<gene>
    <name evidence="1" type="ORF">QO011_006344</name>
</gene>
<keyword evidence="2" id="KW-1185">Reference proteome</keyword>
<dbReference type="EMBL" id="JAUSVX010000015">
    <property type="protein sequence ID" value="MDQ0473310.1"/>
    <property type="molecule type" value="Genomic_DNA"/>
</dbReference>
<dbReference type="RefSeq" id="WP_307281404.1">
    <property type="nucleotide sequence ID" value="NZ_JAUSVX010000015.1"/>
</dbReference>
<dbReference type="GO" id="GO:0061693">
    <property type="term" value="F:alpha-D-ribose 1-methylphosphonate 5-triphosphate synthase activity"/>
    <property type="evidence" value="ECO:0007669"/>
    <property type="project" value="UniProtKB-EC"/>
</dbReference>
<evidence type="ECO:0000313" key="2">
    <source>
        <dbReference type="Proteomes" id="UP001242480"/>
    </source>
</evidence>
<dbReference type="NCBIfam" id="TIGR03293">
    <property type="entry name" value="PhnG_redo"/>
    <property type="match status" value="1"/>
</dbReference>